<dbReference type="InterPro" id="IPR001128">
    <property type="entry name" value="Cyt_P450"/>
</dbReference>
<dbReference type="InterPro" id="IPR002401">
    <property type="entry name" value="Cyt_P450_E_grp-I"/>
</dbReference>
<dbReference type="InterPro" id="IPR050196">
    <property type="entry name" value="Cytochrome_P450_Monoox"/>
</dbReference>
<dbReference type="GO" id="GO:0005506">
    <property type="term" value="F:iron ion binding"/>
    <property type="evidence" value="ECO:0007669"/>
    <property type="project" value="InterPro"/>
</dbReference>
<proteinExistence type="inferred from homology"/>
<sequence length="531" mass="61729">MIYFLASFDAVQSDIQHTTLSTAMVSSWQVITAPAIAYAVYRIVKWFIYFRSYRAIFHKCPGETEFHWLYGTVHLYPGPNEAGLQYDRDLPKRFPKFNRIWLGPFIPLIILYHPDTVRSILKISAPKPRGQFTSSVYDMALPWLGEGLLISNNERWARNRRLLTPGFHFDILRPYVNIYNTAVEILIDKISTTAKTGETFEVFDAMSLLTLDIILKCAFSYESQCQVQGYNMAYVTAVKELQDMWVARSLKPWLHMDWAFKLTQDGKKFYKHCDYVHSVTEDLIDKRRKFMENSKNNSEKQKERKHLDFLDILLTAKDEDGKGLTPYEIRSEADTFLFEGHDTTTSAISWTLYSLAEHPHFQKQVQDEVDEILKDRDSPNIQFEDLPKLVFLGQCIKEGLRLHTPVTFIERELKEELDLDGHIIPPGTMVAMQIYALHHNFMVWDDPMVFKPERFSSENVKDMDPFAFIPFSAGLRNCIGQNFAMHEMKVVIARILHSFTLSLDPDWEVKKAPRAVMKSENGIKMFATKRT</sequence>
<evidence type="ECO:0000256" key="3">
    <source>
        <dbReference type="RuleBase" id="RU000461"/>
    </source>
</evidence>
<dbReference type="GO" id="GO:0020037">
    <property type="term" value="F:heme binding"/>
    <property type="evidence" value="ECO:0007669"/>
    <property type="project" value="InterPro"/>
</dbReference>
<keyword evidence="2 3" id="KW-0349">Heme</keyword>
<dbReference type="EMBL" id="JAZGQO010000010">
    <property type="protein sequence ID" value="KAK6175331.1"/>
    <property type="molecule type" value="Genomic_DNA"/>
</dbReference>
<evidence type="ECO:0000256" key="1">
    <source>
        <dbReference type="ARBA" id="ARBA00010617"/>
    </source>
</evidence>
<evidence type="ECO:0008006" key="6">
    <source>
        <dbReference type="Google" id="ProtNLM"/>
    </source>
</evidence>
<dbReference type="GO" id="GO:0004497">
    <property type="term" value="F:monooxygenase activity"/>
    <property type="evidence" value="ECO:0007669"/>
    <property type="project" value="UniProtKB-KW"/>
</dbReference>
<gene>
    <name evidence="4" type="ORF">SNE40_013819</name>
</gene>
<dbReference type="GO" id="GO:0016705">
    <property type="term" value="F:oxidoreductase activity, acting on paired donors, with incorporation or reduction of molecular oxygen"/>
    <property type="evidence" value="ECO:0007669"/>
    <property type="project" value="InterPro"/>
</dbReference>
<name>A0AAN8PPE1_PATCE</name>
<feature type="binding site" description="axial binding residue" evidence="2">
    <location>
        <position position="478"/>
    </location>
    <ligand>
        <name>heme</name>
        <dbReference type="ChEBI" id="CHEBI:30413"/>
    </ligand>
    <ligandPart>
        <name>Fe</name>
        <dbReference type="ChEBI" id="CHEBI:18248"/>
    </ligandPart>
</feature>
<accession>A0AAN8PPE1</accession>
<protein>
    <recommendedName>
        <fullName evidence="6">Cytochrome P450</fullName>
    </recommendedName>
</protein>
<dbReference type="PROSITE" id="PS00086">
    <property type="entry name" value="CYTOCHROME_P450"/>
    <property type="match status" value="1"/>
</dbReference>
<comment type="similarity">
    <text evidence="1 3">Belongs to the cytochrome P450 family.</text>
</comment>
<keyword evidence="2 3" id="KW-0479">Metal-binding</keyword>
<dbReference type="CDD" id="cd20659">
    <property type="entry name" value="CYP4B_4F-like"/>
    <property type="match status" value="1"/>
</dbReference>
<keyword evidence="3" id="KW-0503">Monooxygenase</keyword>
<dbReference type="PRINTS" id="PR00463">
    <property type="entry name" value="EP450I"/>
</dbReference>
<dbReference type="Pfam" id="PF00067">
    <property type="entry name" value="p450"/>
    <property type="match status" value="1"/>
</dbReference>
<comment type="cofactor">
    <cofactor evidence="2">
        <name>heme</name>
        <dbReference type="ChEBI" id="CHEBI:30413"/>
    </cofactor>
</comment>
<dbReference type="PRINTS" id="PR00385">
    <property type="entry name" value="P450"/>
</dbReference>
<comment type="caution">
    <text evidence="4">The sequence shown here is derived from an EMBL/GenBank/DDBJ whole genome shotgun (WGS) entry which is preliminary data.</text>
</comment>
<evidence type="ECO:0000313" key="4">
    <source>
        <dbReference type="EMBL" id="KAK6175331.1"/>
    </source>
</evidence>
<dbReference type="InterPro" id="IPR036396">
    <property type="entry name" value="Cyt_P450_sf"/>
</dbReference>
<dbReference type="PANTHER" id="PTHR24291:SF201">
    <property type="entry name" value="CYTOCHROME P450, FAMILY 4, SUBFAMILY B, POLYPEPTIDE 7"/>
    <property type="match status" value="1"/>
</dbReference>
<dbReference type="PANTHER" id="PTHR24291">
    <property type="entry name" value="CYTOCHROME P450 FAMILY 4"/>
    <property type="match status" value="1"/>
</dbReference>
<keyword evidence="5" id="KW-1185">Reference proteome</keyword>
<dbReference type="AlphaFoldDB" id="A0AAN8PPE1"/>
<dbReference type="Proteomes" id="UP001347796">
    <property type="component" value="Unassembled WGS sequence"/>
</dbReference>
<evidence type="ECO:0000256" key="2">
    <source>
        <dbReference type="PIRSR" id="PIRSR602401-1"/>
    </source>
</evidence>
<organism evidence="4 5">
    <name type="scientific">Patella caerulea</name>
    <name type="common">Rayed Mediterranean limpet</name>
    <dbReference type="NCBI Taxonomy" id="87958"/>
    <lineage>
        <taxon>Eukaryota</taxon>
        <taxon>Metazoa</taxon>
        <taxon>Spiralia</taxon>
        <taxon>Lophotrochozoa</taxon>
        <taxon>Mollusca</taxon>
        <taxon>Gastropoda</taxon>
        <taxon>Patellogastropoda</taxon>
        <taxon>Patelloidea</taxon>
        <taxon>Patellidae</taxon>
        <taxon>Patella</taxon>
    </lineage>
</organism>
<dbReference type="Gene3D" id="1.10.630.10">
    <property type="entry name" value="Cytochrome P450"/>
    <property type="match status" value="1"/>
</dbReference>
<keyword evidence="3" id="KW-0560">Oxidoreductase</keyword>
<dbReference type="InterPro" id="IPR017972">
    <property type="entry name" value="Cyt_P450_CS"/>
</dbReference>
<keyword evidence="2 3" id="KW-0408">Iron</keyword>
<evidence type="ECO:0000313" key="5">
    <source>
        <dbReference type="Proteomes" id="UP001347796"/>
    </source>
</evidence>
<dbReference type="SUPFAM" id="SSF48264">
    <property type="entry name" value="Cytochrome P450"/>
    <property type="match status" value="1"/>
</dbReference>
<reference evidence="4 5" key="1">
    <citation type="submission" date="2024-01" db="EMBL/GenBank/DDBJ databases">
        <title>The genome of the rayed Mediterranean limpet Patella caerulea (Linnaeus, 1758).</title>
        <authorList>
            <person name="Anh-Thu Weber A."/>
            <person name="Halstead-Nussloch G."/>
        </authorList>
    </citation>
    <scope>NUCLEOTIDE SEQUENCE [LARGE SCALE GENOMIC DNA]</scope>
    <source>
        <strain evidence="4">AATW-2023a</strain>
        <tissue evidence="4">Whole specimen</tissue>
    </source>
</reference>